<evidence type="ECO:0000313" key="5">
    <source>
        <dbReference type="EMBL" id="PRY19526.1"/>
    </source>
</evidence>
<dbReference type="GO" id="GO:1901982">
    <property type="term" value="F:maltose binding"/>
    <property type="evidence" value="ECO:0007669"/>
    <property type="project" value="TreeGrafter"/>
</dbReference>
<reference evidence="5 6" key="1">
    <citation type="submission" date="2018-03" db="EMBL/GenBank/DDBJ databases">
        <title>Genomic Encyclopedia of Archaeal and Bacterial Type Strains, Phase II (KMG-II): from individual species to whole genera.</title>
        <authorList>
            <person name="Goeker M."/>
        </authorList>
    </citation>
    <scope>NUCLEOTIDE SEQUENCE [LARGE SCALE GENOMIC DNA]</scope>
    <source>
        <strain evidence="5 6">DSM 29328</strain>
    </source>
</reference>
<organism evidence="5 6">
    <name type="scientific">Aliiruegeria haliotis</name>
    <dbReference type="NCBI Taxonomy" id="1280846"/>
    <lineage>
        <taxon>Bacteria</taxon>
        <taxon>Pseudomonadati</taxon>
        <taxon>Pseudomonadota</taxon>
        <taxon>Alphaproteobacteria</taxon>
        <taxon>Rhodobacterales</taxon>
        <taxon>Roseobacteraceae</taxon>
        <taxon>Aliiruegeria</taxon>
    </lineage>
</organism>
<dbReference type="OrthoDB" id="9811951at2"/>
<dbReference type="GO" id="GO:0015768">
    <property type="term" value="P:maltose transport"/>
    <property type="evidence" value="ECO:0007669"/>
    <property type="project" value="TreeGrafter"/>
</dbReference>
<dbReference type="RefSeq" id="WP_106208445.1">
    <property type="nucleotide sequence ID" value="NZ_PVTD01000021.1"/>
</dbReference>
<feature type="chain" id="PRO_5015590945" evidence="4">
    <location>
        <begin position="28"/>
        <end position="423"/>
    </location>
</feature>
<keyword evidence="6" id="KW-1185">Reference proteome</keyword>
<dbReference type="PROSITE" id="PS51318">
    <property type="entry name" value="TAT"/>
    <property type="match status" value="1"/>
</dbReference>
<evidence type="ECO:0000256" key="1">
    <source>
        <dbReference type="ARBA" id="ARBA00008520"/>
    </source>
</evidence>
<evidence type="ECO:0000313" key="6">
    <source>
        <dbReference type="Proteomes" id="UP000239480"/>
    </source>
</evidence>
<sequence>MTTTSHRRTALVAALLASSALAAPAQAADKTITIATHYNQEQMAPLLACFDQYEAENPGTEIVFQQASYRDFLQTIMTARVGGTSPDIYNIYSIWAPQLADAGTLAEPPADIAEFVNANYGEGTVGAATINGTLYGIPTELSVYQLFYNKKILAEAGYDAPPATWDELAEIAAKVTKKNDQGNITVAGYTYGPSVANAVHVFYSQMFAAGVAPYSDDFRKTNFLDPEAIRIVERQGKLFADGSTSNSVTTDDFAANGAAMAIMANWQKSSMMDAFGDEFENTVGIAPIPHDGGDPGTMLYSFFWAVDSASKHPEESWALLEWLNSQRDGGLSCTGQMLNDLGALTGNLGDLEAMETDDSFTKPFVDAIESGAAKSQPNIWQASENDRILRSYIEKVWAGQMSAEDALSAADAEVTAILAEQDY</sequence>
<dbReference type="EMBL" id="PVTD01000021">
    <property type="protein sequence ID" value="PRY19526.1"/>
    <property type="molecule type" value="Genomic_DNA"/>
</dbReference>
<evidence type="ECO:0000256" key="2">
    <source>
        <dbReference type="ARBA" id="ARBA00022448"/>
    </source>
</evidence>
<dbReference type="PANTHER" id="PTHR30061:SF50">
    <property type="entry name" value="MALTOSE_MALTODEXTRIN-BINDING PERIPLASMIC PROTEIN"/>
    <property type="match status" value="1"/>
</dbReference>
<keyword evidence="2" id="KW-0813">Transport</keyword>
<dbReference type="InterPro" id="IPR006311">
    <property type="entry name" value="TAT_signal"/>
</dbReference>
<dbReference type="InterPro" id="IPR006059">
    <property type="entry name" value="SBP"/>
</dbReference>
<gene>
    <name evidence="5" type="ORF">CLV78_12115</name>
</gene>
<feature type="signal peptide" evidence="4">
    <location>
        <begin position="1"/>
        <end position="27"/>
    </location>
</feature>
<evidence type="ECO:0000256" key="3">
    <source>
        <dbReference type="ARBA" id="ARBA00022729"/>
    </source>
</evidence>
<comment type="caution">
    <text evidence="5">The sequence shown here is derived from an EMBL/GenBank/DDBJ whole genome shotgun (WGS) entry which is preliminary data.</text>
</comment>
<dbReference type="Gene3D" id="3.40.190.10">
    <property type="entry name" value="Periplasmic binding protein-like II"/>
    <property type="match status" value="2"/>
</dbReference>
<evidence type="ECO:0000256" key="4">
    <source>
        <dbReference type="SAM" id="SignalP"/>
    </source>
</evidence>
<dbReference type="GO" id="GO:0042956">
    <property type="term" value="P:maltodextrin transmembrane transport"/>
    <property type="evidence" value="ECO:0007669"/>
    <property type="project" value="TreeGrafter"/>
</dbReference>
<name>A0A2T0REA2_9RHOB</name>
<accession>A0A2T0REA2</accession>
<dbReference type="Pfam" id="PF01547">
    <property type="entry name" value="SBP_bac_1"/>
    <property type="match status" value="1"/>
</dbReference>
<dbReference type="GO" id="GO:0055052">
    <property type="term" value="C:ATP-binding cassette (ABC) transporter complex, substrate-binding subunit-containing"/>
    <property type="evidence" value="ECO:0007669"/>
    <property type="project" value="TreeGrafter"/>
</dbReference>
<dbReference type="SUPFAM" id="SSF53850">
    <property type="entry name" value="Periplasmic binding protein-like II"/>
    <property type="match status" value="1"/>
</dbReference>
<dbReference type="PANTHER" id="PTHR30061">
    <property type="entry name" value="MALTOSE-BINDING PERIPLASMIC PROTEIN"/>
    <property type="match status" value="1"/>
</dbReference>
<comment type="similarity">
    <text evidence="1">Belongs to the bacterial solute-binding protein 1 family.</text>
</comment>
<dbReference type="Proteomes" id="UP000239480">
    <property type="component" value="Unassembled WGS sequence"/>
</dbReference>
<proteinExistence type="inferred from homology"/>
<keyword evidence="3 4" id="KW-0732">Signal</keyword>
<protein>
    <submittedName>
        <fullName evidence="5">Carbohydrate ABC transporter substrate-binding protein (CUT1 family)</fullName>
    </submittedName>
</protein>
<dbReference type="AlphaFoldDB" id="A0A2T0REA2"/>